<dbReference type="EMBL" id="BAAAUV010000034">
    <property type="protein sequence ID" value="GAA3238058.1"/>
    <property type="molecule type" value="Genomic_DNA"/>
</dbReference>
<dbReference type="InterPro" id="IPR021517">
    <property type="entry name" value="DUF3180"/>
</dbReference>
<comment type="caution">
    <text evidence="2">The sequence shown here is derived from an EMBL/GenBank/DDBJ whole genome shotgun (WGS) entry which is preliminary data.</text>
</comment>
<dbReference type="RefSeq" id="WP_344838003.1">
    <property type="nucleotide sequence ID" value="NZ_BAAAUV010000034.1"/>
</dbReference>
<keyword evidence="1" id="KW-1133">Transmembrane helix</keyword>
<name>A0ABP6QKL7_9ACTN</name>
<feature type="transmembrane region" description="Helical" evidence="1">
    <location>
        <begin position="88"/>
        <end position="106"/>
    </location>
</feature>
<proteinExistence type="predicted"/>
<gene>
    <name evidence="2" type="ORF">GCM10010468_73370</name>
</gene>
<evidence type="ECO:0000313" key="3">
    <source>
        <dbReference type="Proteomes" id="UP001501237"/>
    </source>
</evidence>
<feature type="transmembrane region" description="Helical" evidence="1">
    <location>
        <begin position="36"/>
        <end position="56"/>
    </location>
</feature>
<keyword evidence="1" id="KW-0812">Transmembrane</keyword>
<evidence type="ECO:0000313" key="2">
    <source>
        <dbReference type="EMBL" id="GAA3238058.1"/>
    </source>
</evidence>
<dbReference type="Proteomes" id="UP001501237">
    <property type="component" value="Unassembled WGS sequence"/>
</dbReference>
<reference evidence="3" key="1">
    <citation type="journal article" date="2019" name="Int. J. Syst. Evol. Microbiol.">
        <title>The Global Catalogue of Microorganisms (GCM) 10K type strain sequencing project: providing services to taxonomists for standard genome sequencing and annotation.</title>
        <authorList>
            <consortium name="The Broad Institute Genomics Platform"/>
            <consortium name="The Broad Institute Genome Sequencing Center for Infectious Disease"/>
            <person name="Wu L."/>
            <person name="Ma J."/>
        </authorList>
    </citation>
    <scope>NUCLEOTIDE SEQUENCE [LARGE SCALE GENOMIC DNA]</scope>
    <source>
        <strain evidence="3">JCM 9377</strain>
    </source>
</reference>
<organism evidence="2 3">
    <name type="scientific">Actinocorallia longicatena</name>
    <dbReference type="NCBI Taxonomy" id="111803"/>
    <lineage>
        <taxon>Bacteria</taxon>
        <taxon>Bacillati</taxon>
        <taxon>Actinomycetota</taxon>
        <taxon>Actinomycetes</taxon>
        <taxon>Streptosporangiales</taxon>
        <taxon>Thermomonosporaceae</taxon>
        <taxon>Actinocorallia</taxon>
    </lineage>
</organism>
<feature type="transmembrane region" description="Helical" evidence="1">
    <location>
        <begin position="7"/>
        <end position="24"/>
    </location>
</feature>
<evidence type="ECO:0000256" key="1">
    <source>
        <dbReference type="SAM" id="Phobius"/>
    </source>
</evidence>
<feature type="transmembrane region" description="Helical" evidence="1">
    <location>
        <begin position="118"/>
        <end position="138"/>
    </location>
</feature>
<keyword evidence="1" id="KW-0472">Membrane</keyword>
<sequence>MKASRAPILAALVIVPALLVWALLRVSYSDLPPLPWTAVPTLLLLALGEIVTAAGLRNRIHHKTAAEKARPVDPLAVARMAVLGKASAHAAAVLAGIFGGFMLFLTGELDKSTPRHDFTVSTASAVAALILVGAGLYLEWCCRIPEDPGDRR</sequence>
<accession>A0ABP6QKL7</accession>
<dbReference type="Pfam" id="PF11377">
    <property type="entry name" value="DUF3180"/>
    <property type="match status" value="1"/>
</dbReference>
<keyword evidence="3" id="KW-1185">Reference proteome</keyword>
<protein>
    <submittedName>
        <fullName evidence="2">DUF3180 domain-containing protein</fullName>
    </submittedName>
</protein>